<reference evidence="3" key="1">
    <citation type="submission" date="2013-05" db="EMBL/GenBank/DDBJ databases">
        <title>The Genome sequence of Mucor circinelloides f. circinelloides 1006PhL.</title>
        <authorList>
            <consortium name="The Broad Institute Genomics Platform"/>
            <person name="Cuomo C."/>
            <person name="Earl A."/>
            <person name="Findley K."/>
            <person name="Lee S.C."/>
            <person name="Walker B."/>
            <person name="Young S."/>
            <person name="Zeng Q."/>
            <person name="Gargeya S."/>
            <person name="Fitzgerald M."/>
            <person name="Haas B."/>
            <person name="Abouelleil A."/>
            <person name="Allen A.W."/>
            <person name="Alvarado L."/>
            <person name="Arachchi H.M."/>
            <person name="Berlin A.M."/>
            <person name="Chapman S.B."/>
            <person name="Gainer-Dewar J."/>
            <person name="Goldberg J."/>
            <person name="Griggs A."/>
            <person name="Gujja S."/>
            <person name="Hansen M."/>
            <person name="Howarth C."/>
            <person name="Imamovic A."/>
            <person name="Ireland A."/>
            <person name="Larimer J."/>
            <person name="McCowan C."/>
            <person name="Murphy C."/>
            <person name="Pearson M."/>
            <person name="Poon T.W."/>
            <person name="Priest M."/>
            <person name="Roberts A."/>
            <person name="Saif S."/>
            <person name="Shea T."/>
            <person name="Sisk P."/>
            <person name="Sykes S."/>
            <person name="Wortman J."/>
            <person name="Nusbaum C."/>
            <person name="Birren B."/>
        </authorList>
    </citation>
    <scope>NUCLEOTIDE SEQUENCE [LARGE SCALE GENOMIC DNA]</scope>
    <source>
        <strain evidence="3">1006PhL</strain>
    </source>
</reference>
<dbReference type="Proteomes" id="UP000014254">
    <property type="component" value="Unassembled WGS sequence"/>
</dbReference>
<keyword evidence="3" id="KW-1185">Reference proteome</keyword>
<evidence type="ECO:0000256" key="1">
    <source>
        <dbReference type="SAM" id="Phobius"/>
    </source>
</evidence>
<dbReference type="OrthoDB" id="196547at2759"/>
<keyword evidence="1" id="KW-0812">Transmembrane</keyword>
<dbReference type="Gene3D" id="1.10.167.10">
    <property type="entry name" value="Regulator of G-protein Signalling 4, domain 2"/>
    <property type="match status" value="1"/>
</dbReference>
<evidence type="ECO:0008006" key="4">
    <source>
        <dbReference type="Google" id="ProtNLM"/>
    </source>
</evidence>
<dbReference type="OMA" id="EVFWNIF"/>
<feature type="transmembrane region" description="Helical" evidence="1">
    <location>
        <begin position="42"/>
        <end position="63"/>
    </location>
</feature>
<dbReference type="InterPro" id="IPR044926">
    <property type="entry name" value="RGS_subdomain_2"/>
</dbReference>
<gene>
    <name evidence="2" type="ORF">HMPREF1544_06553</name>
</gene>
<feature type="transmembrane region" description="Helical" evidence="1">
    <location>
        <begin position="98"/>
        <end position="118"/>
    </location>
</feature>
<dbReference type="InParanoid" id="S2JV52"/>
<name>S2JV52_MUCC1</name>
<feature type="transmembrane region" description="Helical" evidence="1">
    <location>
        <begin position="130"/>
        <end position="151"/>
    </location>
</feature>
<keyword evidence="1" id="KW-1133">Transmembrane helix</keyword>
<accession>S2JV52</accession>
<dbReference type="SUPFAM" id="SSF48097">
    <property type="entry name" value="Regulator of G-protein signaling, RGS"/>
    <property type="match status" value="1"/>
</dbReference>
<dbReference type="InterPro" id="IPR036305">
    <property type="entry name" value="RGS_sf"/>
</dbReference>
<evidence type="ECO:0000313" key="3">
    <source>
        <dbReference type="Proteomes" id="UP000014254"/>
    </source>
</evidence>
<dbReference type="eggNOG" id="ENOG502SFAT">
    <property type="taxonomic scope" value="Eukaryota"/>
</dbReference>
<feature type="transmembrane region" description="Helical" evidence="1">
    <location>
        <begin position="190"/>
        <end position="209"/>
    </location>
</feature>
<dbReference type="EMBL" id="KE123984">
    <property type="protein sequence ID" value="EPB86673.1"/>
    <property type="molecule type" value="Genomic_DNA"/>
</dbReference>
<dbReference type="VEuPathDB" id="FungiDB:HMPREF1544_06553"/>
<feature type="transmembrane region" description="Helical" evidence="1">
    <location>
        <begin position="304"/>
        <end position="322"/>
    </location>
</feature>
<feature type="transmembrane region" description="Helical" evidence="1">
    <location>
        <begin position="263"/>
        <end position="284"/>
    </location>
</feature>
<sequence>MTTAPLNPFMPLPDCENSVDSSDVPEGIPCNDLHSKIIALRVYLALIIFNSIFVITSTGYYIYRNVSAKWAQTSEPTIHLTDHIISKQWQTYSLKKRGLFGTILGAFGHLLFSTSVLLYQVIVTSFTCEIYLWGPLIGFYIWTYAIIWRTLRLHLLFRLNQLQQRFVDHTISEDKEYQWFMQHRQRATKYHLCMFLLSVTILAIIIVISEVSSIRAHGPSQCQFFWGNFVVMGMVIFFFVIVVPFIIWYLRNDADAHGIRRELWVTVGIGVPCFIMCIVWQVLFKYPTNSKPAGVRGVFGPSNWIIILMTTSHIMSVILPLFKTLSIDSQARRTSNSKTCRHSAVADDLYSSTPTLPSQKLELTTESLHNALADPHMLRVLQIWAVKDFSVENILFYDRYLHLLQGIEPNNNTLDTPLGVDQIPEVVDFYNTFIAENSPLQVNISHRARSTIDAVMEPLVHQDHRKHALVEYDLSLSTSSDDPYMHFPLELISRTLPDSKPSGSYATSLLSLTSTQLVDAPKITLEAFEQARTEVFWNIFSGLFPKVVAASE</sequence>
<evidence type="ECO:0000313" key="2">
    <source>
        <dbReference type="EMBL" id="EPB86673.1"/>
    </source>
</evidence>
<protein>
    <recommendedName>
        <fullName evidence="4">RGS domain-containing protein</fullName>
    </recommendedName>
</protein>
<proteinExistence type="predicted"/>
<dbReference type="AlphaFoldDB" id="S2JV52"/>
<organism evidence="2 3">
    <name type="scientific">Mucor circinelloides f. circinelloides (strain 1006PhL)</name>
    <name type="common">Mucormycosis agent</name>
    <name type="synonym">Calyptromyces circinelloides</name>
    <dbReference type="NCBI Taxonomy" id="1220926"/>
    <lineage>
        <taxon>Eukaryota</taxon>
        <taxon>Fungi</taxon>
        <taxon>Fungi incertae sedis</taxon>
        <taxon>Mucoromycota</taxon>
        <taxon>Mucoromycotina</taxon>
        <taxon>Mucoromycetes</taxon>
        <taxon>Mucorales</taxon>
        <taxon>Mucorineae</taxon>
        <taxon>Mucoraceae</taxon>
        <taxon>Mucor</taxon>
    </lineage>
</organism>
<feature type="transmembrane region" description="Helical" evidence="1">
    <location>
        <begin position="229"/>
        <end position="251"/>
    </location>
</feature>
<keyword evidence="1" id="KW-0472">Membrane</keyword>
<dbReference type="STRING" id="1220926.S2JV52"/>